<dbReference type="InterPro" id="IPR036237">
    <property type="entry name" value="Xyl_isomerase-like_sf"/>
</dbReference>
<keyword evidence="3" id="KW-0227">DNA damage</keyword>
<dbReference type="GO" id="GO:0009411">
    <property type="term" value="P:response to UV"/>
    <property type="evidence" value="ECO:0007669"/>
    <property type="project" value="InterPro"/>
</dbReference>
<evidence type="ECO:0000256" key="3">
    <source>
        <dbReference type="ARBA" id="ARBA00022763"/>
    </source>
</evidence>
<accession>A0A6J7WHA4</accession>
<dbReference type="Pfam" id="PF03851">
    <property type="entry name" value="UvdE"/>
    <property type="match status" value="1"/>
</dbReference>
<evidence type="ECO:0000256" key="1">
    <source>
        <dbReference type="ARBA" id="ARBA00022722"/>
    </source>
</evidence>
<dbReference type="PANTHER" id="PTHR31290:SF5">
    <property type="entry name" value="UV-DAMAGE ENDONUCLEASE"/>
    <property type="match status" value="1"/>
</dbReference>
<sequence length="353" mass="40799">MDQHTGNSRNTLYTKRIGFCCKWIDTPEQVNGIKPTDAAKEYNTGGTTVAWLKRQTREVAEQKLWDLMVQNIESTRKLVERVGTLDDSLRMVRISSDILPVYTQPDFSYYWRDPGVLRYLDTHFKQVGDAARRLNVRLSFHPGQFCVLASDSMDIVDRSIEEFEYHADMARWMGFGKTFQDFKINVHISGRAGPSGIRSAYTRLTPEARNCITIENEENSWGLDDCLSISDIVPIVLDVHHHWVREGEYLQANAESVVRVVDSWRGVRPAMHYSVSREDWLPNHDVNTLPDYHALLAEGKKKQKLRAHSDFYWNRAVNDWALSFWDKFDIQCESKGKNLASFALYEQAKSLNL</sequence>
<evidence type="ECO:0000256" key="6">
    <source>
        <dbReference type="ARBA" id="ARBA00023204"/>
    </source>
</evidence>
<protein>
    <submittedName>
        <fullName evidence="7">Uve UV damage repair endonuclease</fullName>
    </submittedName>
</protein>
<keyword evidence="5" id="KW-0378">Hydrolase</keyword>
<dbReference type="SUPFAM" id="SSF51658">
    <property type="entry name" value="Xylose isomerase-like"/>
    <property type="match status" value="1"/>
</dbReference>
<keyword evidence="2 7" id="KW-0255">Endonuclease</keyword>
<keyword evidence="4" id="KW-0228">DNA excision</keyword>
<evidence type="ECO:0000256" key="4">
    <source>
        <dbReference type="ARBA" id="ARBA00022769"/>
    </source>
</evidence>
<evidence type="ECO:0000256" key="5">
    <source>
        <dbReference type="ARBA" id="ARBA00022801"/>
    </source>
</evidence>
<name>A0A6J7WHA4_9CAUD</name>
<reference evidence="7" key="1">
    <citation type="submission" date="2020-05" db="EMBL/GenBank/DDBJ databases">
        <authorList>
            <person name="Chiriac C."/>
            <person name="Salcher M."/>
            <person name="Ghai R."/>
            <person name="Kavagutti S V."/>
        </authorList>
    </citation>
    <scope>NUCLEOTIDE SEQUENCE</scope>
</reference>
<dbReference type="GO" id="GO:0006289">
    <property type="term" value="P:nucleotide-excision repair"/>
    <property type="evidence" value="ECO:0007669"/>
    <property type="project" value="InterPro"/>
</dbReference>
<gene>
    <name evidence="7" type="ORF">UFOVP190_250</name>
</gene>
<dbReference type="GO" id="GO:0016787">
    <property type="term" value="F:hydrolase activity"/>
    <property type="evidence" value="ECO:0007669"/>
    <property type="project" value="UniProtKB-KW"/>
</dbReference>
<keyword evidence="6" id="KW-0234">DNA repair</keyword>
<organism evidence="7">
    <name type="scientific">uncultured Caudovirales phage</name>
    <dbReference type="NCBI Taxonomy" id="2100421"/>
    <lineage>
        <taxon>Viruses</taxon>
        <taxon>Duplodnaviria</taxon>
        <taxon>Heunggongvirae</taxon>
        <taxon>Uroviricota</taxon>
        <taxon>Caudoviricetes</taxon>
        <taxon>Peduoviridae</taxon>
        <taxon>Maltschvirus</taxon>
        <taxon>Maltschvirus maltsch</taxon>
    </lineage>
</organism>
<dbReference type="GO" id="GO:0004519">
    <property type="term" value="F:endonuclease activity"/>
    <property type="evidence" value="ECO:0007669"/>
    <property type="project" value="UniProtKB-KW"/>
</dbReference>
<dbReference type="PANTHER" id="PTHR31290">
    <property type="entry name" value="UV-DAMAGE ENDONUCLEASE"/>
    <property type="match status" value="1"/>
</dbReference>
<proteinExistence type="predicted"/>
<keyword evidence="1" id="KW-0540">Nuclease</keyword>
<dbReference type="EMBL" id="LR798243">
    <property type="protein sequence ID" value="CAB5214743.1"/>
    <property type="molecule type" value="Genomic_DNA"/>
</dbReference>
<evidence type="ECO:0000256" key="2">
    <source>
        <dbReference type="ARBA" id="ARBA00022759"/>
    </source>
</evidence>
<dbReference type="Gene3D" id="3.20.20.150">
    <property type="entry name" value="Divalent-metal-dependent TIM barrel enzymes"/>
    <property type="match status" value="1"/>
</dbReference>
<evidence type="ECO:0000313" key="7">
    <source>
        <dbReference type="EMBL" id="CAB5214743.1"/>
    </source>
</evidence>
<dbReference type="InterPro" id="IPR004601">
    <property type="entry name" value="UvdE"/>
</dbReference>